<dbReference type="EMBL" id="DF820459">
    <property type="protein sequence ID" value="GAK53581.1"/>
    <property type="molecule type" value="Genomic_DNA"/>
</dbReference>
<dbReference type="STRING" id="1499966.U14_04847"/>
<accession>A0A0S6W1A5</accession>
<feature type="domain" description="Transcription factor zinc-finger" evidence="1">
    <location>
        <begin position="2"/>
        <end position="36"/>
    </location>
</feature>
<dbReference type="HOGENOM" id="CLU_154390_0_0_0"/>
<name>A0A0S6W1A5_9BACT</name>
<dbReference type="AlphaFoldDB" id="A0A0S6W1A5"/>
<sequence length="135" mass="14916">MNCPKCHGALHEMEIEGVKVDFCSPCKGIWFDKDEMAFMAELPADLPEADVQQSAVATDFDCPCCKNVKLQSMKFVKAEDLLIDRCPACQGIWLDQGELPKVEKIAAHIGDAKSKILFVSKQLGKRGYQILGVQA</sequence>
<dbReference type="Pfam" id="PF13453">
    <property type="entry name" value="Zn_ribbon_TFIIB"/>
    <property type="match status" value="2"/>
</dbReference>
<evidence type="ECO:0000313" key="2">
    <source>
        <dbReference type="EMBL" id="GAK53581.1"/>
    </source>
</evidence>
<organism evidence="2 3">
    <name type="scientific">Candidatus Moduliflexus flocculans</name>
    <dbReference type="NCBI Taxonomy" id="1499966"/>
    <lineage>
        <taxon>Bacteria</taxon>
        <taxon>Candidatus Moduliflexota</taxon>
        <taxon>Candidatus Moduliflexia</taxon>
        <taxon>Candidatus Moduliflexales</taxon>
        <taxon>Candidatus Moduliflexaceae</taxon>
    </lineage>
</organism>
<protein>
    <recommendedName>
        <fullName evidence="1">Transcription factor zinc-finger domain-containing protein</fullName>
    </recommendedName>
</protein>
<reference evidence="2 3" key="1">
    <citation type="journal article" date="2015" name="PeerJ">
        <title>First genomic representation of candidate bacterial phylum KSB3 points to enhanced environmental sensing as a trigger of wastewater bulking.</title>
        <authorList>
            <person name="Sekiguchi Y."/>
            <person name="Ohashi A."/>
            <person name="Parks D.H."/>
            <person name="Yamauchi T."/>
            <person name="Tyson G.W."/>
            <person name="Hugenholtz P."/>
        </authorList>
    </citation>
    <scope>NUCLEOTIDE SEQUENCE [LARGE SCALE GENOMIC DNA]</scope>
</reference>
<evidence type="ECO:0000259" key="1">
    <source>
        <dbReference type="Pfam" id="PF13453"/>
    </source>
</evidence>
<dbReference type="Proteomes" id="UP000030700">
    <property type="component" value="Unassembled WGS sequence"/>
</dbReference>
<proteinExistence type="predicted"/>
<gene>
    <name evidence="2" type="ORF">U14_04847</name>
</gene>
<feature type="domain" description="Transcription factor zinc-finger" evidence="1">
    <location>
        <begin position="61"/>
        <end position="102"/>
    </location>
</feature>
<evidence type="ECO:0000313" key="3">
    <source>
        <dbReference type="Proteomes" id="UP000030700"/>
    </source>
</evidence>
<keyword evidence="3" id="KW-1185">Reference proteome</keyword>
<dbReference type="InterPro" id="IPR027392">
    <property type="entry name" value="TF_Znf"/>
</dbReference>